<gene>
    <name evidence="1" type="ORF">WDJ50_18610</name>
</gene>
<geneLocation type="plasmid" evidence="1">
    <name>p2</name>
</geneLocation>
<evidence type="ECO:0000313" key="1">
    <source>
        <dbReference type="EMBL" id="WYF46777.1"/>
    </source>
</evidence>
<proteinExistence type="predicted"/>
<name>A0AAU6Q8M2_9DEIO</name>
<sequence>MATQSMSTPVKAHSPVLEGEYRFHRGRSRRVVKVKQRGSYWLVWLA</sequence>
<protein>
    <recommendedName>
        <fullName evidence="2">Transposase</fullName>
    </recommendedName>
</protein>
<reference evidence="1" key="1">
    <citation type="submission" date="2024-03" db="EMBL/GenBank/DDBJ databases">
        <title>Deinococcus weizhi sp. nov., isolated from human skin.</title>
        <authorList>
            <person name="Wei Z."/>
            <person name="Tian F."/>
            <person name="Yang C."/>
            <person name="Xin L.T."/>
            <person name="Wen Z.J."/>
            <person name="Lan K.C."/>
            <person name="Yu L."/>
            <person name="Zhe W."/>
            <person name="Dan F.D."/>
            <person name="Jun W."/>
            <person name="Rui Z."/>
            <person name="Yong X.J."/>
            <person name="Ting Y."/>
            <person name="Wei X."/>
            <person name="Xu Z.G."/>
            <person name="Xin Z."/>
            <person name="Dong F.G."/>
            <person name="Ni X.M."/>
            <person name="Zheng M.G."/>
            <person name="Chun Y."/>
            <person name="Qian W.X."/>
        </authorList>
    </citation>
    <scope>NUCLEOTIDE SEQUENCE</scope>
    <source>
        <strain evidence="1">VB142</strain>
        <plasmid evidence="1">p2</plasmid>
    </source>
</reference>
<dbReference type="AlphaFoldDB" id="A0AAU6Q8M2"/>
<dbReference type="EMBL" id="CP149785">
    <property type="protein sequence ID" value="WYF46777.1"/>
    <property type="molecule type" value="Genomic_DNA"/>
</dbReference>
<evidence type="ECO:0008006" key="2">
    <source>
        <dbReference type="Google" id="ProtNLM"/>
    </source>
</evidence>
<keyword evidence="1" id="KW-0614">Plasmid</keyword>
<organism evidence="1">
    <name type="scientific">Deinococcus sp. VB142</name>
    <dbReference type="NCBI Taxonomy" id="3112952"/>
    <lineage>
        <taxon>Bacteria</taxon>
        <taxon>Thermotogati</taxon>
        <taxon>Deinococcota</taxon>
        <taxon>Deinococci</taxon>
        <taxon>Deinococcales</taxon>
        <taxon>Deinococcaceae</taxon>
        <taxon>Deinococcus</taxon>
    </lineage>
</organism>
<accession>A0AAU6Q8M2</accession>
<dbReference type="RefSeq" id="WP_339098292.1">
    <property type="nucleotide sequence ID" value="NZ_CP149785.1"/>
</dbReference>